<comment type="caution">
    <text evidence="2">The sequence shown here is derived from an EMBL/GenBank/DDBJ whole genome shotgun (WGS) entry which is preliminary data.</text>
</comment>
<evidence type="ECO:0000256" key="1">
    <source>
        <dbReference type="SAM" id="SignalP"/>
    </source>
</evidence>
<dbReference type="RefSeq" id="WP_378289981.1">
    <property type="nucleotide sequence ID" value="NZ_JBHULE010000008.1"/>
</dbReference>
<reference evidence="3" key="1">
    <citation type="journal article" date="2019" name="Int. J. Syst. Evol. Microbiol.">
        <title>The Global Catalogue of Microorganisms (GCM) 10K type strain sequencing project: providing services to taxonomists for standard genome sequencing and annotation.</title>
        <authorList>
            <consortium name="The Broad Institute Genomics Platform"/>
            <consortium name="The Broad Institute Genome Sequencing Center for Infectious Disease"/>
            <person name="Wu L."/>
            <person name="Ma J."/>
        </authorList>
    </citation>
    <scope>NUCLEOTIDE SEQUENCE [LARGE SCALE GENOMIC DNA]</scope>
    <source>
        <strain evidence="3">KCTC 52274</strain>
    </source>
</reference>
<accession>A0ABW5LDL9</accession>
<organism evidence="2 3">
    <name type="scientific">Aquimarina rubra</name>
    <dbReference type="NCBI Taxonomy" id="1920033"/>
    <lineage>
        <taxon>Bacteria</taxon>
        <taxon>Pseudomonadati</taxon>
        <taxon>Bacteroidota</taxon>
        <taxon>Flavobacteriia</taxon>
        <taxon>Flavobacteriales</taxon>
        <taxon>Flavobacteriaceae</taxon>
        <taxon>Aquimarina</taxon>
    </lineage>
</organism>
<dbReference type="InterPro" id="IPR028974">
    <property type="entry name" value="TSP_type-3_rpt"/>
</dbReference>
<keyword evidence="3" id="KW-1185">Reference proteome</keyword>
<evidence type="ECO:0000313" key="2">
    <source>
        <dbReference type="EMBL" id="MFD2561876.1"/>
    </source>
</evidence>
<protein>
    <recommendedName>
        <fullName evidence="4">PA14 domain-containing protein</fullName>
    </recommendedName>
</protein>
<proteinExistence type="predicted"/>
<dbReference type="EMBL" id="JBHULE010000008">
    <property type="protein sequence ID" value="MFD2561876.1"/>
    <property type="molecule type" value="Genomic_DNA"/>
</dbReference>
<feature type="chain" id="PRO_5045772939" description="PA14 domain-containing protein" evidence="1">
    <location>
        <begin position="28"/>
        <end position="2073"/>
    </location>
</feature>
<dbReference type="Proteomes" id="UP001597319">
    <property type="component" value="Unassembled WGS sequence"/>
</dbReference>
<name>A0ABW5LDL9_9FLAO</name>
<gene>
    <name evidence="2" type="ORF">ACFSR1_04280</name>
</gene>
<keyword evidence="1" id="KW-0732">Signal</keyword>
<evidence type="ECO:0000313" key="3">
    <source>
        <dbReference type="Proteomes" id="UP001597319"/>
    </source>
</evidence>
<dbReference type="Gene3D" id="4.10.1080.10">
    <property type="entry name" value="TSP type-3 repeat"/>
    <property type="match status" value="1"/>
</dbReference>
<sequence length="2073" mass="230873">MINTIRKSKVTKVIASYLAIQMIVQMAQPMQLFALTSGPSQPEFNAFTPIGTSDMVDLSSGDFNYNIPVMDVGGYPLNLAYNSGVNMDQESSWVGLGWNLSVGQINRQVRGIPDDFDGDEIRYENNLKDNLTIGATVDVNAQIFGIEALRGGAGLTIQHNNYHGITFKPSFGLNFAVSDHVSVGMNLTSSASDGATVTPNVSISAGKGGKDKYANEALTGGVNFGVPFNSRQGLTSFNMSASITKHATNNSSKQNFGVKAGLSGSGSVSFLNTTFTPAKRTSFKNTGLTFGISVGGDLWGVDGEVGVTAYGNKQSLARKENVEKAYGYEFTENATRNDILDFNREKEDIVSKNTRVLPMVNYSYDIYNINGQGIGGMFRPFRSQTGYIYDQFVSDESNSNSGGGEIEPGSGIHIGLDYKNSPSESHTGVWETNATQFLKERALDNPTYEKVYFKSIGELSVDQEKELFQNTLGGYNAMALAIDQPGGNTGTLGRNNSYGKFAANRYRVKNFQNDGVNYNYDEVVFNQPIQRKKREIRNQSIQPVTVSDVKKFGLGTFTANTHAKPHHKAGMKILQADGSTYTYGETAYNLDKEEVSFAVRAAGNCSLGSVPITGDENTKNNRSGQDHYFNKIATPDFAHTYLLSSVLSSDYEDRKGDGPTDDDFGAYTKFNYETTEDEYQWRVPYEDASFNAGLNSDKEDQKGSYVYGKKEIKYIKTIETKTHVAVFHLSDRKDGRGVKDEKGGGDVANSAHMQKIDSISLYSKPEYIKYGEETSAIKRAHFIYDYSQCQGIPNNLGGKLDDNELDYYDEEKEELANKGKLTLKKVYFTYRDSKMGTYTPYTFNYGTGSYNEDGKWIQDNASNPDYNLKGYDIWGNYKPNQGGCDVNDDITAPEFPYVEQGNQGQQDLFAQAWSLTSVELPSGGRLQMTYESDDYQYVQKRKAMQMFKVLGASKTLNGTIDDTLYTPGSYNGTSDAKYLIVEVDDQVNTINDFKTRYLGEYIDKPVFFKFMMNMSKPGGLTNGPVFSKNEFDYVTGYFRIDQEALTDNIILPSSVSGKKKVAIPMRMSDLEGGINGSGKNVNPISKAGWYFGRKFLNRLAYGMKLANDPQNPADIAQELIKSFGGIIEIFKGPNGVLRDQELHSRRFIPEKSWIRLQHPNGKKLGGGVRVKQLLLEDQWDKMLNVSSTDDNIDRYAKKYGQLYDYTLAEDGTSSGVATYEPLGSKENPFVEPFYNRGDKVRPEEVNYVEKPFGESFFPSPTITYSRVTVKNYNPSENIKQHATGKVVNEFFTSNDFPTIADYTDIDNPANWKSNDKEVVANVLKGLFGLKVSVKSELTLSQGFVVHTNDMNGKTKSQSVYNEYDEFISGVDYKYSTSSEDESKLDNNLVTIAKDGSVVKREIGVHYDVINDFRENYSKSTVFGIQGNVATLFIGIFPLIIPTAPPERSEIISTLHTTTTTKVIHTTGILKEKIAKDLGSQVSTVNEAWDASTGQVLLTKTVNEYDDQYYNFNFPAYWSYKNMAQASRNIGAKGKLGKSGEFFTYPNVKDFMAEGDELLIDAGSKSMRAWVVGFNGSNGVYLMNRKGELLNDDDTINGTIDFKVIRSGYRNQQSANMASITMMKNPIEAKIGSTITNEDFIQADDTSTNNLRIINASAVEYDDFWNAQCEGDLKSLHADDLDKVDIRDYTFNPYIENIKGEWRAKKSYAYLVERSKIAEGQSNEAFNRREGYFKSFEPFYKLEGGAWKMIVPDNSKQWTFASEVTQYSPYGAEIENKDALDRYSSAQYGYNFTLPTAVTSNSRYRYMGADNFEDSYFRNALGHHFNFREAIDRDGAGGIVVSEEKSHSGRTSLLIPKGSNGSADQTTSLIGELVEDMDPDEDGITNIEEVINDVVNPADNCPYNYNPDQADYDGDGIGDECDDMSEPIIKGVYSKSNINTGHTCHGRTAKFTINGTPKDDVYFAFVVHETGFRQMAVRFNDRLLFTHEGLNKGDVLIFKNREIVLSAAGTKYIEYDFDVAEGKNGNPSKKNIWRLEFVLLHKSTLEPIQGTSIDLKVVGYAGCQNVAPVWLPIN</sequence>
<evidence type="ECO:0008006" key="4">
    <source>
        <dbReference type="Google" id="ProtNLM"/>
    </source>
</evidence>
<feature type="signal peptide" evidence="1">
    <location>
        <begin position="1"/>
        <end position="27"/>
    </location>
</feature>